<protein>
    <submittedName>
        <fullName evidence="4">N-acetylglutamate synthase, GNAT family</fullName>
    </submittedName>
</protein>
<dbReference type="PANTHER" id="PTHR43877:SF2">
    <property type="entry name" value="AMINOALKYLPHOSPHONATE N-ACETYLTRANSFERASE-RELATED"/>
    <property type="match status" value="1"/>
</dbReference>
<dbReference type="SUPFAM" id="SSF51338">
    <property type="entry name" value="Composite domain of metallo-dependent hydrolases"/>
    <property type="match status" value="1"/>
</dbReference>
<dbReference type="PROSITE" id="PS51186">
    <property type="entry name" value="GNAT"/>
    <property type="match status" value="1"/>
</dbReference>
<dbReference type="EMBL" id="OBDY01000020">
    <property type="protein sequence ID" value="SNY59045.1"/>
    <property type="molecule type" value="Genomic_DNA"/>
</dbReference>
<dbReference type="InterPro" id="IPR050832">
    <property type="entry name" value="Bact_Acetyltransf"/>
</dbReference>
<gene>
    <name evidence="4" type="ORF">SAMN05421748_12013</name>
</gene>
<dbReference type="Pfam" id="PF00583">
    <property type="entry name" value="Acetyltransf_1"/>
    <property type="match status" value="1"/>
</dbReference>
<dbReference type="AlphaFoldDB" id="A0A285JFM1"/>
<keyword evidence="2" id="KW-0012">Acyltransferase</keyword>
<dbReference type="InterPro" id="IPR011059">
    <property type="entry name" value="Metal-dep_hydrolase_composite"/>
</dbReference>
<evidence type="ECO:0000256" key="1">
    <source>
        <dbReference type="ARBA" id="ARBA00022679"/>
    </source>
</evidence>
<dbReference type="Proteomes" id="UP000219612">
    <property type="component" value="Unassembled WGS sequence"/>
</dbReference>
<keyword evidence="1" id="KW-0808">Transferase</keyword>
<sequence>MDVRLARTTDVADVRRLVDLAFTRYIARIGRRPMPMDNDYADLVERGRCWVAVDAGRAVGMVQLLVADDHLEVETLAVEPQAQGAGVGRRLLTFAEEQARAHGLAEVRLCTNRAMTENLSYYPRRGFHETHRERRQGFDRVFFAKSLAATLFTDVRIQGPNGTEVTDLRVAAGVVGGAGPEGERIDGTGLALVPVVPGPEGHVIGLVEPGMPADLLLVPQRIAPQPGTRWRRVVIGRYDVRALLSQGRLVVRDGDPLARPSDPGGERTGVWIDQNDWLHQELMANGRYDETRGGRRHAYTGRYWLDRDRIDYLDDSGFYAFGEFIGDTLHHVDFVMRRR</sequence>
<evidence type="ECO:0000259" key="3">
    <source>
        <dbReference type="PROSITE" id="PS51186"/>
    </source>
</evidence>
<keyword evidence="5" id="KW-1185">Reference proteome</keyword>
<proteinExistence type="predicted"/>
<dbReference type="GO" id="GO:0016810">
    <property type="term" value="F:hydrolase activity, acting on carbon-nitrogen (but not peptide) bonds"/>
    <property type="evidence" value="ECO:0007669"/>
    <property type="project" value="InterPro"/>
</dbReference>
<evidence type="ECO:0000256" key="2">
    <source>
        <dbReference type="ARBA" id="ARBA00023315"/>
    </source>
</evidence>
<dbReference type="Pfam" id="PF11512">
    <property type="entry name" value="Atu4866"/>
    <property type="match status" value="1"/>
</dbReference>
<dbReference type="InterPro" id="IPR038646">
    <property type="entry name" value="Atu4866-like_sf"/>
</dbReference>
<dbReference type="InterPro" id="IPR000182">
    <property type="entry name" value="GNAT_dom"/>
</dbReference>
<accession>A0A285JFM1</accession>
<dbReference type="PANTHER" id="PTHR43877">
    <property type="entry name" value="AMINOALKYLPHOSPHONATE N-ACETYLTRANSFERASE-RELATED-RELATED"/>
    <property type="match status" value="1"/>
</dbReference>
<dbReference type="InterPro" id="IPR020955">
    <property type="entry name" value="Uncharacterised_Atu4866"/>
</dbReference>
<evidence type="ECO:0000313" key="5">
    <source>
        <dbReference type="Proteomes" id="UP000219612"/>
    </source>
</evidence>
<dbReference type="CDD" id="cd04301">
    <property type="entry name" value="NAT_SF"/>
    <property type="match status" value="1"/>
</dbReference>
<dbReference type="RefSeq" id="WP_218854758.1">
    <property type="nucleotide sequence ID" value="NZ_OBDY01000020.1"/>
</dbReference>
<feature type="domain" description="N-acetyltransferase" evidence="3">
    <location>
        <begin position="1"/>
        <end position="148"/>
    </location>
</feature>
<dbReference type="SUPFAM" id="SSF55729">
    <property type="entry name" value="Acyl-CoA N-acyltransferases (Nat)"/>
    <property type="match status" value="1"/>
</dbReference>
<dbReference type="Gene3D" id="2.40.128.290">
    <property type="entry name" value="Uncharacterised protein Atu4866, PF11512"/>
    <property type="match status" value="1"/>
</dbReference>
<evidence type="ECO:0000313" key="4">
    <source>
        <dbReference type="EMBL" id="SNY59045.1"/>
    </source>
</evidence>
<dbReference type="Gene3D" id="3.40.630.30">
    <property type="match status" value="1"/>
</dbReference>
<reference evidence="4 5" key="1">
    <citation type="submission" date="2017-09" db="EMBL/GenBank/DDBJ databases">
        <authorList>
            <person name="Ehlers B."/>
            <person name="Leendertz F.H."/>
        </authorList>
    </citation>
    <scope>NUCLEOTIDE SEQUENCE [LARGE SCALE GENOMIC DNA]</scope>
    <source>
        <strain evidence="4 5">CGMCC 4.6857</strain>
    </source>
</reference>
<dbReference type="GO" id="GO:0016747">
    <property type="term" value="F:acyltransferase activity, transferring groups other than amino-acyl groups"/>
    <property type="evidence" value="ECO:0007669"/>
    <property type="project" value="InterPro"/>
</dbReference>
<dbReference type="InterPro" id="IPR016181">
    <property type="entry name" value="Acyl_CoA_acyltransferase"/>
</dbReference>
<name>A0A285JFM1_9ACTN</name>
<organism evidence="4 5">
    <name type="scientific">Paractinoplanes atraurantiacus</name>
    <dbReference type="NCBI Taxonomy" id="1036182"/>
    <lineage>
        <taxon>Bacteria</taxon>
        <taxon>Bacillati</taxon>
        <taxon>Actinomycetota</taxon>
        <taxon>Actinomycetes</taxon>
        <taxon>Micromonosporales</taxon>
        <taxon>Micromonosporaceae</taxon>
        <taxon>Paractinoplanes</taxon>
    </lineage>
</organism>